<dbReference type="PROSITE" id="PS50977">
    <property type="entry name" value="HTH_TETR_2"/>
    <property type="match status" value="1"/>
</dbReference>
<feature type="region of interest" description="Disordered" evidence="6">
    <location>
        <begin position="1"/>
        <end position="34"/>
    </location>
</feature>
<evidence type="ECO:0000256" key="2">
    <source>
        <dbReference type="ARBA" id="ARBA00023125"/>
    </source>
</evidence>
<dbReference type="PANTHER" id="PTHR47506:SF6">
    <property type="entry name" value="HTH-TYPE TRANSCRIPTIONAL REPRESSOR NEMR"/>
    <property type="match status" value="1"/>
</dbReference>
<dbReference type="InterPro" id="IPR001647">
    <property type="entry name" value="HTH_TetR"/>
</dbReference>
<feature type="domain" description="HTH tetR-type" evidence="7">
    <location>
        <begin position="32"/>
        <end position="92"/>
    </location>
</feature>
<reference evidence="8 9" key="1">
    <citation type="submission" date="2019-09" db="EMBL/GenBank/DDBJ databases">
        <authorList>
            <person name="Depoorter E."/>
        </authorList>
    </citation>
    <scope>NUCLEOTIDE SEQUENCE [LARGE SCALE GENOMIC DNA]</scope>
    <source>
        <strain evidence="8">LMG 6863</strain>
    </source>
</reference>
<feature type="coiled-coil region" evidence="5">
    <location>
        <begin position="75"/>
        <end position="102"/>
    </location>
</feature>
<gene>
    <name evidence="8" type="ORF">BLA6863_01140</name>
</gene>
<evidence type="ECO:0000256" key="3">
    <source>
        <dbReference type="ARBA" id="ARBA00023163"/>
    </source>
</evidence>
<evidence type="ECO:0000256" key="1">
    <source>
        <dbReference type="ARBA" id="ARBA00023015"/>
    </source>
</evidence>
<keyword evidence="2 4" id="KW-0238">DNA-binding</keyword>
<dbReference type="InterPro" id="IPR036271">
    <property type="entry name" value="Tet_transcr_reg_TetR-rel_C_sf"/>
</dbReference>
<feature type="DNA-binding region" description="H-T-H motif" evidence="4">
    <location>
        <begin position="55"/>
        <end position="74"/>
    </location>
</feature>
<evidence type="ECO:0000259" key="7">
    <source>
        <dbReference type="PROSITE" id="PS50977"/>
    </source>
</evidence>
<dbReference type="AlphaFoldDB" id="A0A6P2ICJ1"/>
<evidence type="ECO:0000256" key="6">
    <source>
        <dbReference type="SAM" id="MobiDB-lite"/>
    </source>
</evidence>
<dbReference type="GO" id="GO:0003677">
    <property type="term" value="F:DNA binding"/>
    <property type="evidence" value="ECO:0007669"/>
    <property type="project" value="UniProtKB-UniRule"/>
</dbReference>
<organism evidence="8 9">
    <name type="scientific">Burkholderia lata (strain ATCC 17760 / DSM 23089 / LMG 22485 / NCIMB 9086 / R18194 / 383)</name>
    <dbReference type="NCBI Taxonomy" id="482957"/>
    <lineage>
        <taxon>Bacteria</taxon>
        <taxon>Pseudomonadati</taxon>
        <taxon>Pseudomonadota</taxon>
        <taxon>Betaproteobacteria</taxon>
        <taxon>Burkholderiales</taxon>
        <taxon>Burkholderiaceae</taxon>
        <taxon>Burkholderia</taxon>
        <taxon>Burkholderia cepacia complex</taxon>
    </lineage>
</organism>
<dbReference type="PRINTS" id="PR00455">
    <property type="entry name" value="HTHTETR"/>
</dbReference>
<name>A0A6P2ICJ1_BURL3</name>
<dbReference type="EMBL" id="CABVPY010000005">
    <property type="protein sequence ID" value="VWB27273.1"/>
    <property type="molecule type" value="Genomic_DNA"/>
</dbReference>
<evidence type="ECO:0000256" key="4">
    <source>
        <dbReference type="PROSITE-ProRule" id="PRU00335"/>
    </source>
</evidence>
<protein>
    <submittedName>
        <fullName evidence="8">TetR family transcriptional regulator</fullName>
    </submittedName>
</protein>
<evidence type="ECO:0000256" key="5">
    <source>
        <dbReference type="SAM" id="Coils"/>
    </source>
</evidence>
<dbReference type="Proteomes" id="UP000494170">
    <property type="component" value="Unassembled WGS sequence"/>
</dbReference>
<keyword evidence="1" id="KW-0805">Transcription regulation</keyword>
<evidence type="ECO:0000313" key="9">
    <source>
        <dbReference type="Proteomes" id="UP000494170"/>
    </source>
</evidence>
<dbReference type="RefSeq" id="WP_174938173.1">
    <property type="nucleotide sequence ID" value="NZ_CABVPY010000005.1"/>
</dbReference>
<keyword evidence="5" id="KW-0175">Coiled coil</keyword>
<proteinExistence type="predicted"/>
<dbReference type="PANTHER" id="PTHR47506">
    <property type="entry name" value="TRANSCRIPTIONAL REGULATORY PROTEIN"/>
    <property type="match status" value="1"/>
</dbReference>
<dbReference type="SUPFAM" id="SSF46689">
    <property type="entry name" value="Homeodomain-like"/>
    <property type="match status" value="1"/>
</dbReference>
<accession>A0A6P2ICJ1</accession>
<dbReference type="SUPFAM" id="SSF48498">
    <property type="entry name" value="Tetracyclin repressor-like, C-terminal domain"/>
    <property type="match status" value="1"/>
</dbReference>
<evidence type="ECO:0000313" key="8">
    <source>
        <dbReference type="EMBL" id="VWB27273.1"/>
    </source>
</evidence>
<dbReference type="Gene3D" id="1.10.357.10">
    <property type="entry name" value="Tetracycline Repressor, domain 2"/>
    <property type="match status" value="1"/>
</dbReference>
<dbReference type="Pfam" id="PF00440">
    <property type="entry name" value="TetR_N"/>
    <property type="match status" value="1"/>
</dbReference>
<keyword evidence="3" id="KW-0804">Transcription</keyword>
<sequence>MNEDMAKDGINVEDQSAHAVRRTPPRGRKGDGDTRERLLQAARTIFAERGYAAASIERIAVEAGYTRGAFYSNFRDKTVVLLELLKRDYEDVERELMRIFEARDGRDVTERALHAYFRQRYRQPDACVMWMEAALLSVHDQPFRVRFAAFLNEQRDRVAARAAELAEPTDMRLPLPIEWLTLGLTGLGDDVLPDGASGRWHLTDAWVDAAVTRVFAGSPCGEPMA</sequence>
<dbReference type="InterPro" id="IPR009057">
    <property type="entry name" value="Homeodomain-like_sf"/>
</dbReference>